<evidence type="ECO:0000313" key="1">
    <source>
        <dbReference type="EMBL" id="AGZ45265.1"/>
    </source>
</evidence>
<dbReference type="OrthoDB" id="3397817at2"/>
<protein>
    <submittedName>
        <fullName evidence="1">Uncharacterized protein</fullName>
    </submittedName>
</protein>
<name>U5WBB1_9ACTN</name>
<dbReference type="PATRIC" id="fig|1246995.3.peg.7091"/>
<keyword evidence="2" id="KW-1185">Reference proteome</keyword>
<dbReference type="HOGENOM" id="CLU_2056296_0_0_11"/>
<dbReference type="RefSeq" id="WP_023561601.1">
    <property type="nucleotide sequence ID" value="NC_022657.1"/>
</dbReference>
<dbReference type="AlphaFoldDB" id="U5WBB1"/>
<reference evidence="1 2" key="1">
    <citation type="journal article" date="2014" name="J. Biotechnol.">
        <title>Complete genome sequence of the actinobacterium Actinoplanes friuliensis HAG 010964, producer of the lipopeptide antibiotic friulimycin.</title>
        <authorList>
            <person name="Ruckert C."/>
            <person name="Szczepanowski R."/>
            <person name="Albersmeier A."/>
            <person name="Goesmann A."/>
            <person name="Fischer N."/>
            <person name="Steinkamper A."/>
            <person name="Puhler A."/>
            <person name="Biener R."/>
            <person name="Schwartz D."/>
            <person name="Kalinowski J."/>
        </authorList>
    </citation>
    <scope>NUCLEOTIDE SEQUENCE [LARGE SCALE GENOMIC DNA]</scope>
    <source>
        <strain evidence="1 2">DSM 7358</strain>
    </source>
</reference>
<gene>
    <name evidence="1" type="ORF">AFR_35045</name>
</gene>
<proteinExistence type="predicted"/>
<evidence type="ECO:0000313" key="2">
    <source>
        <dbReference type="Proteomes" id="UP000017746"/>
    </source>
</evidence>
<dbReference type="KEGG" id="afs:AFR_35045"/>
<sequence>MPAACRPAGLPAEPPAADTRLSREAVVYVTQESTPEQRNYIDAAIFRVMAAGPGNFYYDPLSPEFRRAYCGRAPLDPKIGPTLPYLYEVGLSSPGAFPALVNEVQGMPGVVGVRHALPD</sequence>
<organism evidence="1 2">
    <name type="scientific">Actinoplanes friuliensis DSM 7358</name>
    <dbReference type="NCBI Taxonomy" id="1246995"/>
    <lineage>
        <taxon>Bacteria</taxon>
        <taxon>Bacillati</taxon>
        <taxon>Actinomycetota</taxon>
        <taxon>Actinomycetes</taxon>
        <taxon>Micromonosporales</taxon>
        <taxon>Micromonosporaceae</taxon>
        <taxon>Actinoplanes</taxon>
    </lineage>
</organism>
<accession>U5WBB1</accession>
<dbReference type="Proteomes" id="UP000017746">
    <property type="component" value="Chromosome"/>
</dbReference>
<dbReference type="EMBL" id="CP006272">
    <property type="protein sequence ID" value="AGZ45265.1"/>
    <property type="molecule type" value="Genomic_DNA"/>
</dbReference>